<evidence type="ECO:0000313" key="2">
    <source>
        <dbReference type="EMBL" id="QHT99663.1"/>
    </source>
</evidence>
<dbReference type="EMBL" id="MN740312">
    <property type="protein sequence ID" value="QHT99663.1"/>
    <property type="molecule type" value="Genomic_DNA"/>
</dbReference>
<reference evidence="2" key="1">
    <citation type="journal article" date="2020" name="Nature">
        <title>Giant virus diversity and host interactions through global metagenomics.</title>
        <authorList>
            <person name="Schulz F."/>
            <person name="Roux S."/>
            <person name="Paez-Espino D."/>
            <person name="Jungbluth S."/>
            <person name="Walsh D.A."/>
            <person name="Denef V.J."/>
            <person name="McMahon K.D."/>
            <person name="Konstantinidis K.T."/>
            <person name="Eloe-Fadrosh E.A."/>
            <person name="Kyrpides N.C."/>
            <person name="Woyke T."/>
        </authorList>
    </citation>
    <scope>NUCLEOTIDE SEQUENCE</scope>
    <source>
        <strain evidence="2">GVMAG-M-3300025727-45</strain>
    </source>
</reference>
<feature type="compositionally biased region" description="Basic and acidic residues" evidence="1">
    <location>
        <begin position="1"/>
        <end position="10"/>
    </location>
</feature>
<sequence>MNDKFRHDLNKYLNGEVDSMYEEIKQTTKEEKHHSRRGHHRHIRSRDPPKQEPQEPPKQEPKKYQYEVFNPYPQEQYINPNSAQRMKEIYAIDYLDKTSDDDVKRYASELATKILKTQTKVDYYKTIKKKTSVKLEEYNKLKDEECDPLMQVLTTSSIDNIVVDGQKFTVVNGKKKRYIKISKTK</sequence>
<dbReference type="AlphaFoldDB" id="A0A6C0J7Q0"/>
<feature type="compositionally biased region" description="Basic and acidic residues" evidence="1">
    <location>
        <begin position="45"/>
        <end position="63"/>
    </location>
</feature>
<proteinExistence type="predicted"/>
<feature type="compositionally biased region" description="Basic and acidic residues" evidence="1">
    <location>
        <begin position="22"/>
        <end position="33"/>
    </location>
</feature>
<protein>
    <submittedName>
        <fullName evidence="2">Uncharacterized protein</fullName>
    </submittedName>
</protein>
<feature type="region of interest" description="Disordered" evidence="1">
    <location>
        <begin position="1"/>
        <end position="63"/>
    </location>
</feature>
<feature type="compositionally biased region" description="Basic residues" evidence="1">
    <location>
        <begin position="34"/>
        <end position="44"/>
    </location>
</feature>
<accession>A0A6C0J7Q0</accession>
<name>A0A6C0J7Q0_9ZZZZ</name>
<organism evidence="2">
    <name type="scientific">viral metagenome</name>
    <dbReference type="NCBI Taxonomy" id="1070528"/>
    <lineage>
        <taxon>unclassified sequences</taxon>
        <taxon>metagenomes</taxon>
        <taxon>organismal metagenomes</taxon>
    </lineage>
</organism>
<evidence type="ECO:0000256" key="1">
    <source>
        <dbReference type="SAM" id="MobiDB-lite"/>
    </source>
</evidence>